<dbReference type="InterPro" id="IPR026444">
    <property type="entry name" value="Secre_tail"/>
</dbReference>
<evidence type="ECO:0000313" key="2">
    <source>
        <dbReference type="Proteomes" id="UP000051096"/>
    </source>
</evidence>
<dbReference type="EMBL" id="LJUO01000015">
    <property type="protein sequence ID" value="KPK73118.1"/>
    <property type="molecule type" value="Genomic_DNA"/>
</dbReference>
<gene>
    <name evidence="1" type="ORF">AMJ87_02695</name>
</gene>
<dbReference type="NCBIfam" id="TIGR04183">
    <property type="entry name" value="Por_Secre_tail"/>
    <property type="match status" value="1"/>
</dbReference>
<dbReference type="SUPFAM" id="SSF63829">
    <property type="entry name" value="Calcium-dependent phosphotriesterase"/>
    <property type="match status" value="1"/>
</dbReference>
<reference evidence="1 2" key="1">
    <citation type="journal article" date="2015" name="Microbiome">
        <title>Genomic resolution of linkages in carbon, nitrogen, and sulfur cycling among widespread estuary sediment bacteria.</title>
        <authorList>
            <person name="Baker B.J."/>
            <person name="Lazar C.S."/>
            <person name="Teske A.P."/>
            <person name="Dick G.J."/>
        </authorList>
    </citation>
    <scope>NUCLEOTIDE SEQUENCE [LARGE SCALE GENOMIC DNA]</scope>
    <source>
        <strain evidence="1">SM23_60</strain>
    </source>
</reference>
<dbReference type="Gene3D" id="2.60.40.4070">
    <property type="match status" value="1"/>
</dbReference>
<organism evidence="1 2">
    <name type="scientific">candidate division WOR_3 bacterium SM23_60</name>
    <dbReference type="NCBI Taxonomy" id="1703780"/>
    <lineage>
        <taxon>Bacteria</taxon>
        <taxon>Bacteria division WOR-3</taxon>
    </lineage>
</organism>
<comment type="caution">
    <text evidence="1">The sequence shown here is derived from an EMBL/GenBank/DDBJ whole genome shotgun (WGS) entry which is preliminary data.</text>
</comment>
<dbReference type="Proteomes" id="UP000051096">
    <property type="component" value="Unassembled WGS sequence"/>
</dbReference>
<protein>
    <recommendedName>
        <fullName evidence="3">FlgD Ig-like domain-containing protein</fullName>
    </recommendedName>
</protein>
<evidence type="ECO:0008006" key="3">
    <source>
        <dbReference type="Google" id="ProtNLM"/>
    </source>
</evidence>
<name>A0A0S8GJL5_UNCW3</name>
<accession>A0A0S8GJL5</accession>
<dbReference type="AlphaFoldDB" id="A0A0S8GJL5"/>
<proteinExistence type="predicted"/>
<sequence>MRNTIVFIFLICTAFGEWQQTDEITLPRGIQVNDLAISSSGELYVLSTSSILKYEAESKNPFFVQGIADGKLLAVDEGIAYLLDTSNRLYTLDLNTQRFALFSDLTFNTPTQMHALTLDGRSIVVLNEAGALDLVSEGEQIGTLNIPAERFAMIPMGDYTEPLTPLYTLEKNQIYRWVGGSIDNNRSYAKKIIYSASNTIVDLTASRNGNVYVLFSDSIVVLESDGTYQGRISIDNVAPGSQIESSPINNDIYVFDYVDTAIKTFTGTGRSSASVITLYANQPNPVDNYTEISFAVDQNLDVTITIYNLIGEPVKVITRNRYLKGTHSVIWYADDDDGNLVPNGIYFYRLESSKGVAIKQLIVLR</sequence>
<evidence type="ECO:0000313" key="1">
    <source>
        <dbReference type="EMBL" id="KPK73118.1"/>
    </source>
</evidence>